<dbReference type="SMART" id="SM00304">
    <property type="entry name" value="HAMP"/>
    <property type="match status" value="1"/>
</dbReference>
<dbReference type="InterPro" id="IPR021796">
    <property type="entry name" value="Tll0287-like_dom"/>
</dbReference>
<keyword evidence="4" id="KW-1185">Reference proteome</keyword>
<keyword evidence="1" id="KW-1133">Transmembrane helix</keyword>
<feature type="transmembrane region" description="Helical" evidence="1">
    <location>
        <begin position="214"/>
        <end position="239"/>
    </location>
</feature>
<dbReference type="SUPFAM" id="SSF158472">
    <property type="entry name" value="HAMP domain-like"/>
    <property type="match status" value="1"/>
</dbReference>
<evidence type="ECO:0000313" key="4">
    <source>
        <dbReference type="Proteomes" id="UP001331561"/>
    </source>
</evidence>
<proteinExistence type="predicted"/>
<dbReference type="RefSeq" id="WP_327597346.1">
    <property type="nucleotide sequence ID" value="NZ_JAYXHS010000001.1"/>
</dbReference>
<evidence type="ECO:0000313" key="3">
    <source>
        <dbReference type="EMBL" id="MEC5384366.1"/>
    </source>
</evidence>
<evidence type="ECO:0000259" key="2">
    <source>
        <dbReference type="PROSITE" id="PS50885"/>
    </source>
</evidence>
<dbReference type="Proteomes" id="UP001331561">
    <property type="component" value="Unassembled WGS sequence"/>
</dbReference>
<sequence>MKLIVKFNLALSVVFIIGLSIAGFVSHEVLQRNAREEILQNARIMMQGALAVRGYTSAQIKPLLDTQMKYEFLPQSVSAYAANAYFTELRKQYPEYSYKEATLNPTNLSDRATDWEADIVNNFRNNSGQETAKEIIGDRETPAGRNLYLARPLQIKDPRCLTCHSTADAAPKSMIDKYGSANGFGWNLNEVVGAQIVSVPMDVPVQRAWNTFKVFMGLLIALGAFIFLLLNVLLITLVVRPVNKLAGLADKVSLGDMNAEEFNTGGRDEIATLAESFSRMRKSLVHALKMLEG</sequence>
<accession>A0ABU6JYL3</accession>
<reference evidence="3 4" key="1">
    <citation type="submission" date="2024-01" db="EMBL/GenBank/DDBJ databases">
        <title>Uliginosibacterium soil sp. nov.</title>
        <authorList>
            <person name="Lv Y."/>
        </authorList>
    </citation>
    <scope>NUCLEOTIDE SEQUENCE [LARGE SCALE GENOMIC DNA]</scope>
    <source>
        <strain evidence="3 4">H3</strain>
    </source>
</reference>
<dbReference type="PROSITE" id="PS50885">
    <property type="entry name" value="HAMP"/>
    <property type="match status" value="1"/>
</dbReference>
<dbReference type="Pfam" id="PF11845">
    <property type="entry name" value="Tll0287-like"/>
    <property type="match status" value="1"/>
</dbReference>
<feature type="domain" description="HAMP" evidence="2">
    <location>
        <begin position="236"/>
        <end position="289"/>
    </location>
</feature>
<dbReference type="Gene3D" id="6.10.340.10">
    <property type="match status" value="1"/>
</dbReference>
<dbReference type="Pfam" id="PF00672">
    <property type="entry name" value="HAMP"/>
    <property type="match status" value="1"/>
</dbReference>
<organism evidence="3 4">
    <name type="scientific">Uliginosibacterium silvisoli</name>
    <dbReference type="NCBI Taxonomy" id="3114758"/>
    <lineage>
        <taxon>Bacteria</taxon>
        <taxon>Pseudomonadati</taxon>
        <taxon>Pseudomonadota</taxon>
        <taxon>Betaproteobacteria</taxon>
        <taxon>Rhodocyclales</taxon>
        <taxon>Zoogloeaceae</taxon>
        <taxon>Uliginosibacterium</taxon>
    </lineage>
</organism>
<dbReference type="InterPro" id="IPR003660">
    <property type="entry name" value="HAMP_dom"/>
</dbReference>
<feature type="transmembrane region" description="Helical" evidence="1">
    <location>
        <begin position="7"/>
        <end position="25"/>
    </location>
</feature>
<evidence type="ECO:0000256" key="1">
    <source>
        <dbReference type="SAM" id="Phobius"/>
    </source>
</evidence>
<name>A0ABU6JYL3_9RHOO</name>
<keyword evidence="1" id="KW-0472">Membrane</keyword>
<dbReference type="EMBL" id="JAYXHS010000001">
    <property type="protein sequence ID" value="MEC5384366.1"/>
    <property type="molecule type" value="Genomic_DNA"/>
</dbReference>
<comment type="caution">
    <text evidence="3">The sequence shown here is derived from an EMBL/GenBank/DDBJ whole genome shotgun (WGS) entry which is preliminary data.</text>
</comment>
<protein>
    <submittedName>
        <fullName evidence="3">DUF3365 domain-containing protein</fullName>
    </submittedName>
</protein>
<gene>
    <name evidence="3" type="ORF">VVD49_01455</name>
</gene>
<keyword evidence="1" id="KW-0812">Transmembrane</keyword>
<dbReference type="CDD" id="cd06225">
    <property type="entry name" value="HAMP"/>
    <property type="match status" value="1"/>
</dbReference>